<reference evidence="3" key="1">
    <citation type="journal article" date="2003" name="Science">
        <title>In-depth view of structure, activity, and evolution of rice chromosome 10.</title>
        <authorList>
            <consortium name="Rice Chromosome 10 Sequencing Consortium"/>
        </authorList>
    </citation>
    <scope>NUCLEOTIDE SEQUENCE [LARGE SCALE GENOMIC DNA]</scope>
</reference>
<reference evidence="3" key="2">
    <citation type="submission" date="2003-05" db="EMBL/GenBank/DDBJ databases">
        <authorList>
            <person name="Buell C.R."/>
            <person name="Wing R.A."/>
            <person name="McCombie W.R."/>
            <person name="Messing J."/>
            <person name="Yuan Q."/>
            <person name="Ouyang S."/>
        </authorList>
    </citation>
    <scope>NUCLEOTIDE SEQUENCE</scope>
</reference>
<feature type="compositionally biased region" description="Basic and acidic residues" evidence="1">
    <location>
        <begin position="243"/>
        <end position="264"/>
    </location>
</feature>
<proteinExistence type="predicted"/>
<evidence type="ECO:0000259" key="2">
    <source>
        <dbReference type="Pfam" id="PF03101"/>
    </source>
</evidence>
<dbReference type="Pfam" id="PF03101">
    <property type="entry name" value="FAR1"/>
    <property type="match status" value="1"/>
</dbReference>
<accession>Q339Q6</accession>
<name>Q339Q6_ORYSJ</name>
<dbReference type="AlphaFoldDB" id="Q339Q6"/>
<feature type="region of interest" description="Disordered" evidence="1">
    <location>
        <begin position="243"/>
        <end position="280"/>
    </location>
</feature>
<protein>
    <submittedName>
        <fullName evidence="3">Retrotransposon protein, putative, Ty3-gypsy subclass, expressed</fullName>
    </submittedName>
</protein>
<evidence type="ECO:0000313" key="3">
    <source>
        <dbReference type="EMBL" id="ABB47221.1"/>
    </source>
</evidence>
<dbReference type="EMBL" id="DP000086">
    <property type="protein sequence ID" value="ABB47221.1"/>
    <property type="molecule type" value="Genomic_DNA"/>
</dbReference>
<dbReference type="PANTHER" id="PTHR47482">
    <property type="entry name" value="OS11G0632001 PROTEIN"/>
    <property type="match status" value="1"/>
</dbReference>
<feature type="domain" description="FAR1" evidence="2">
    <location>
        <begin position="151"/>
        <end position="224"/>
    </location>
</feature>
<gene>
    <name evidence="3" type="ordered locus">LOC_Os10g19270</name>
</gene>
<dbReference type="InterPro" id="IPR004330">
    <property type="entry name" value="FAR1_DNA_bnd_dom"/>
</dbReference>
<evidence type="ECO:0000256" key="1">
    <source>
        <dbReference type="SAM" id="MobiDB-lite"/>
    </source>
</evidence>
<feature type="region of interest" description="Disordered" evidence="1">
    <location>
        <begin position="1"/>
        <end position="21"/>
    </location>
</feature>
<reference evidence="3" key="3">
    <citation type="submission" date="2006-07" db="EMBL/GenBank/DDBJ databases">
        <authorList>
            <person name="Buell R."/>
        </authorList>
    </citation>
    <scope>NUCLEOTIDE SEQUENCE</scope>
</reference>
<sequence>MDNPEIEHAASTPRGVIPSTPPGAKIVAIAIADEPPPAPARSDRVLGKRARKDIAEGCSPSPTATRAMRAGVDYSMEMHTGEFASDGVDDPQQCTPRRTPYGRAGTLALLYTPGRVTAMEQSMREYAIAHRGYVFDQRQGIEFDLLSEAYDFYNLYSFECGFGIRRGKSYTNTKQFRNWQQLGKPERANSSSSRCGCNALLYLKRTDDDGWYVAEHRAEHNHALSDSCGEKINWPSHSQIDIHTKEEALSPHTETKAAAAEKGDPSGASAPLHRQNSTGV</sequence>
<organism evidence="3">
    <name type="scientific">Oryza sativa subsp. japonica</name>
    <name type="common">Rice</name>
    <dbReference type="NCBI Taxonomy" id="39947"/>
    <lineage>
        <taxon>Eukaryota</taxon>
        <taxon>Viridiplantae</taxon>
        <taxon>Streptophyta</taxon>
        <taxon>Embryophyta</taxon>
        <taxon>Tracheophyta</taxon>
        <taxon>Spermatophyta</taxon>
        <taxon>Magnoliopsida</taxon>
        <taxon>Liliopsida</taxon>
        <taxon>Poales</taxon>
        <taxon>Poaceae</taxon>
        <taxon>BOP clade</taxon>
        <taxon>Oryzoideae</taxon>
        <taxon>Oryzeae</taxon>
        <taxon>Oryzinae</taxon>
        <taxon>Oryza</taxon>
        <taxon>Oryza sativa</taxon>
    </lineage>
</organism>
<dbReference type="PANTHER" id="PTHR47482:SF5">
    <property type="entry name" value="FAR1 DOMAIN-CONTAINING PROTEIN"/>
    <property type="match status" value="1"/>
</dbReference>